<evidence type="ECO:0000313" key="5">
    <source>
        <dbReference type="Proteomes" id="UP000051020"/>
    </source>
</evidence>
<evidence type="ECO:0000256" key="1">
    <source>
        <dbReference type="ARBA" id="ARBA00023125"/>
    </source>
</evidence>
<dbReference type="AlphaFoldDB" id="A0A837R8F0"/>
<feature type="DNA-binding region" description="H-T-H motif" evidence="2">
    <location>
        <begin position="35"/>
        <end position="54"/>
    </location>
</feature>
<sequence length="189" mass="21943">MLLRMNPQERKQQNLTAIYEALLHLMSHKPLSMISITELCAHAQLSRSYFYRNFTSFDQIILTYQEQAILTYFRRLPRQSKITLPVLMTQYFTFMQQMAATNQLLIDNGKAQIIVQTFEAAYTLLIRHDRIITVTDSTIHHQPYYIAFFSGAVVNILIHWQQAGMVEPPSYLAQQIVRFTASHTGNGLK</sequence>
<dbReference type="InterPro" id="IPR001647">
    <property type="entry name" value="HTH_TetR"/>
</dbReference>
<proteinExistence type="predicted"/>
<dbReference type="Gene3D" id="1.10.357.10">
    <property type="entry name" value="Tetracycline Repressor, domain 2"/>
    <property type="match status" value="1"/>
</dbReference>
<dbReference type="PANTHER" id="PTHR43479">
    <property type="entry name" value="ACREF/ENVCD OPERON REPRESSOR-RELATED"/>
    <property type="match status" value="1"/>
</dbReference>
<dbReference type="PANTHER" id="PTHR43479:SF11">
    <property type="entry name" value="ACREF_ENVCD OPERON REPRESSOR-RELATED"/>
    <property type="match status" value="1"/>
</dbReference>
<dbReference type="Proteomes" id="UP000051020">
    <property type="component" value="Unassembled WGS sequence"/>
</dbReference>
<accession>A0A837R8F0</accession>
<gene>
    <name evidence="4" type="ORF">FD24_GL001344</name>
</gene>
<protein>
    <submittedName>
        <fullName evidence="4">Transcription regulator</fullName>
    </submittedName>
</protein>
<dbReference type="InterPro" id="IPR039532">
    <property type="entry name" value="TetR_C_Firmicutes"/>
</dbReference>
<dbReference type="InterPro" id="IPR009057">
    <property type="entry name" value="Homeodomain-like_sf"/>
</dbReference>
<dbReference type="InterPro" id="IPR050624">
    <property type="entry name" value="HTH-type_Tx_Regulator"/>
</dbReference>
<keyword evidence="1 2" id="KW-0238">DNA-binding</keyword>
<comment type="caution">
    <text evidence="4">The sequence shown here is derived from an EMBL/GenBank/DDBJ whole genome shotgun (WGS) entry which is preliminary data.</text>
</comment>
<dbReference type="SUPFAM" id="SSF46689">
    <property type="entry name" value="Homeodomain-like"/>
    <property type="match status" value="1"/>
</dbReference>
<evidence type="ECO:0000259" key="3">
    <source>
        <dbReference type="PROSITE" id="PS50977"/>
    </source>
</evidence>
<dbReference type="Pfam" id="PF14278">
    <property type="entry name" value="TetR_C_8"/>
    <property type="match status" value="1"/>
</dbReference>
<evidence type="ECO:0000313" key="4">
    <source>
        <dbReference type="EMBL" id="KRK22918.1"/>
    </source>
</evidence>
<evidence type="ECO:0000256" key="2">
    <source>
        <dbReference type="PROSITE-ProRule" id="PRU00335"/>
    </source>
</evidence>
<feature type="domain" description="HTH tetR-type" evidence="3">
    <location>
        <begin position="12"/>
        <end position="72"/>
    </location>
</feature>
<organism evidence="4 5">
    <name type="scientific">Lactiplantibacillus pentosus DSM 20314</name>
    <dbReference type="NCBI Taxonomy" id="1423791"/>
    <lineage>
        <taxon>Bacteria</taxon>
        <taxon>Bacillati</taxon>
        <taxon>Bacillota</taxon>
        <taxon>Bacilli</taxon>
        <taxon>Lactobacillales</taxon>
        <taxon>Lactobacillaceae</taxon>
        <taxon>Lactiplantibacillus</taxon>
    </lineage>
</organism>
<reference evidence="4 5" key="1">
    <citation type="journal article" date="2015" name="Genome Announc.">
        <title>Expanding the biotechnology potential of lactobacilli through comparative genomics of 213 strains and associated genera.</title>
        <authorList>
            <person name="Sun Z."/>
            <person name="Harris H.M."/>
            <person name="McCann A."/>
            <person name="Guo C."/>
            <person name="Argimon S."/>
            <person name="Zhang W."/>
            <person name="Yang X."/>
            <person name="Jeffery I.B."/>
            <person name="Cooney J.C."/>
            <person name="Kagawa T.F."/>
            <person name="Liu W."/>
            <person name="Song Y."/>
            <person name="Salvetti E."/>
            <person name="Wrobel A."/>
            <person name="Rasinkangas P."/>
            <person name="Parkhill J."/>
            <person name="Rea M.C."/>
            <person name="O'Sullivan O."/>
            <person name="Ritari J."/>
            <person name="Douillard F.P."/>
            <person name="Paul Ross R."/>
            <person name="Yang R."/>
            <person name="Briner A.E."/>
            <person name="Felis G.E."/>
            <person name="de Vos W.M."/>
            <person name="Barrangou R."/>
            <person name="Klaenhammer T.R."/>
            <person name="Caufield P.W."/>
            <person name="Cui Y."/>
            <person name="Zhang H."/>
            <person name="O'Toole P.W."/>
        </authorList>
    </citation>
    <scope>NUCLEOTIDE SEQUENCE [LARGE SCALE GENOMIC DNA]</scope>
    <source>
        <strain evidence="4 5">DSM 20314</strain>
    </source>
</reference>
<dbReference type="PROSITE" id="PS50977">
    <property type="entry name" value="HTH_TETR_2"/>
    <property type="match status" value="1"/>
</dbReference>
<name>A0A837R8F0_LACPE</name>
<dbReference type="EMBL" id="AZCU01000019">
    <property type="protein sequence ID" value="KRK22918.1"/>
    <property type="molecule type" value="Genomic_DNA"/>
</dbReference>
<dbReference type="GO" id="GO:0003677">
    <property type="term" value="F:DNA binding"/>
    <property type="evidence" value="ECO:0007669"/>
    <property type="project" value="UniProtKB-UniRule"/>
</dbReference>